<name>A0A202E655_9EURY</name>
<accession>A0A202E655</accession>
<dbReference type="Pfam" id="PF18545">
    <property type="entry name" value="HalOD1"/>
    <property type="match status" value="1"/>
</dbReference>
<sequence>MTERKICEPYGSQHGRTTTYDRPAGESPSIAVATALARYNDEDVTAASTQLYDYVDPEALDALFEPTRSGVDRAVHVVEFDVDGATVSVTPDHVEITSQ</sequence>
<evidence type="ECO:0000259" key="2">
    <source>
        <dbReference type="Pfam" id="PF18545"/>
    </source>
</evidence>
<evidence type="ECO:0000313" key="4">
    <source>
        <dbReference type="Proteomes" id="UP000196084"/>
    </source>
</evidence>
<evidence type="ECO:0000256" key="1">
    <source>
        <dbReference type="SAM" id="MobiDB-lite"/>
    </source>
</evidence>
<feature type="domain" description="Halobacterial output" evidence="2">
    <location>
        <begin position="25"/>
        <end position="97"/>
    </location>
</feature>
<dbReference type="AlphaFoldDB" id="A0A202E655"/>
<dbReference type="InterPro" id="IPR040624">
    <property type="entry name" value="HalOD1"/>
</dbReference>
<protein>
    <recommendedName>
        <fullName evidence="2">Halobacterial output domain-containing protein</fullName>
    </recommendedName>
</protein>
<organism evidence="3 4">
    <name type="scientific">Natronolimnobius baerhuensis</name>
    <dbReference type="NCBI Taxonomy" id="253108"/>
    <lineage>
        <taxon>Archaea</taxon>
        <taxon>Methanobacteriati</taxon>
        <taxon>Methanobacteriota</taxon>
        <taxon>Stenosarchaea group</taxon>
        <taxon>Halobacteria</taxon>
        <taxon>Halobacteriales</taxon>
        <taxon>Natrialbaceae</taxon>
        <taxon>Natronolimnobius</taxon>
    </lineage>
</organism>
<gene>
    <name evidence="3" type="ORF">B2G88_15070</name>
</gene>
<proteinExistence type="predicted"/>
<comment type="caution">
    <text evidence="3">The sequence shown here is derived from an EMBL/GenBank/DDBJ whole genome shotgun (WGS) entry which is preliminary data.</text>
</comment>
<feature type="region of interest" description="Disordered" evidence="1">
    <location>
        <begin position="1"/>
        <end position="26"/>
    </location>
</feature>
<dbReference type="RefSeq" id="WP_087715217.1">
    <property type="nucleotide sequence ID" value="NZ_MWPH01000003.1"/>
</dbReference>
<dbReference type="OrthoDB" id="270808at2157"/>
<dbReference type="EMBL" id="MWPH01000003">
    <property type="protein sequence ID" value="OVE83741.1"/>
    <property type="molecule type" value="Genomic_DNA"/>
</dbReference>
<keyword evidence="4" id="KW-1185">Reference proteome</keyword>
<dbReference type="Proteomes" id="UP000196084">
    <property type="component" value="Unassembled WGS sequence"/>
</dbReference>
<reference evidence="3 4" key="1">
    <citation type="submission" date="2017-02" db="EMBL/GenBank/DDBJ databases">
        <title>Natronthermophilus aegyptiacus gen. nov.,sp. nov., an aerobic, extremely halophilic alkalithermophilic archaeon isolated from the athalassohaline Wadi An Natrun, Egypt.</title>
        <authorList>
            <person name="Zhao B."/>
        </authorList>
    </citation>
    <scope>NUCLEOTIDE SEQUENCE [LARGE SCALE GENOMIC DNA]</scope>
    <source>
        <strain evidence="3 4">CGMCC 1.3597</strain>
    </source>
</reference>
<evidence type="ECO:0000313" key="3">
    <source>
        <dbReference type="EMBL" id="OVE83741.1"/>
    </source>
</evidence>